<dbReference type="InterPro" id="IPR012340">
    <property type="entry name" value="NA-bd_OB-fold"/>
</dbReference>
<evidence type="ECO:0000259" key="8">
    <source>
        <dbReference type="Pfam" id="PF11967"/>
    </source>
</evidence>
<dbReference type="Proteomes" id="UP000306420">
    <property type="component" value="Unassembled WGS sequence"/>
</dbReference>
<name>A0A5R9EF08_9LACT</name>
<accession>A0A5R9EF08</accession>
<keyword evidence="5 7" id="KW-0234">DNA repair</keyword>
<reference evidence="9 10" key="1">
    <citation type="submission" date="2019-05" db="EMBL/GenBank/DDBJ databases">
        <title>The metagenome of a microbial culture collection derived from dairy environment covers the genomic content of the human microbiome.</title>
        <authorList>
            <person name="Roder T."/>
            <person name="Wuthrich D."/>
            <person name="Sattari Z."/>
            <person name="Von Ah U."/>
            <person name="Bar C."/>
            <person name="Ronchi F."/>
            <person name="Macpherson A.J."/>
            <person name="Ganal-Vonarburg S.C."/>
            <person name="Bruggmann R."/>
            <person name="Vergeres G."/>
        </authorList>
    </citation>
    <scope>NUCLEOTIDE SEQUENCE [LARGE SCALE GENOMIC DNA]</scope>
    <source>
        <strain evidence="9 10">FAM 24227</strain>
    </source>
</reference>
<dbReference type="RefSeq" id="WP_138403929.1">
    <property type="nucleotide sequence ID" value="NZ_VBSP01000006.1"/>
</dbReference>
<dbReference type="EMBL" id="VBSP01000006">
    <property type="protein sequence ID" value="TLQ48885.1"/>
    <property type="molecule type" value="Genomic_DNA"/>
</dbReference>
<gene>
    <name evidence="7 9" type="primary">recO</name>
    <name evidence="9" type="ORF">FEZ33_03060</name>
</gene>
<evidence type="ECO:0000256" key="5">
    <source>
        <dbReference type="ARBA" id="ARBA00023204"/>
    </source>
</evidence>
<dbReference type="InterPro" id="IPR042242">
    <property type="entry name" value="RecO_C"/>
</dbReference>
<evidence type="ECO:0000256" key="3">
    <source>
        <dbReference type="ARBA" id="ARBA00022763"/>
    </source>
</evidence>
<keyword evidence="3 7" id="KW-0227">DNA damage</keyword>
<dbReference type="Gene3D" id="1.20.1440.120">
    <property type="entry name" value="Recombination protein O, C-terminal domain"/>
    <property type="match status" value="1"/>
</dbReference>
<dbReference type="SUPFAM" id="SSF57863">
    <property type="entry name" value="ArfGap/RecO-like zinc finger"/>
    <property type="match status" value="1"/>
</dbReference>
<dbReference type="PANTHER" id="PTHR33991:SF1">
    <property type="entry name" value="DNA REPAIR PROTEIN RECO"/>
    <property type="match status" value="1"/>
</dbReference>
<dbReference type="Pfam" id="PF02565">
    <property type="entry name" value="RecO_C"/>
    <property type="match status" value="1"/>
</dbReference>
<evidence type="ECO:0000256" key="1">
    <source>
        <dbReference type="ARBA" id="ARBA00007452"/>
    </source>
</evidence>
<comment type="function">
    <text evidence="7">Involved in DNA repair and RecF pathway recombination.</text>
</comment>
<evidence type="ECO:0000256" key="2">
    <source>
        <dbReference type="ARBA" id="ARBA00021310"/>
    </source>
</evidence>
<dbReference type="PANTHER" id="PTHR33991">
    <property type="entry name" value="DNA REPAIR PROTEIN RECO"/>
    <property type="match status" value="1"/>
</dbReference>
<evidence type="ECO:0000256" key="7">
    <source>
        <dbReference type="HAMAP-Rule" id="MF_00201"/>
    </source>
</evidence>
<dbReference type="AlphaFoldDB" id="A0A5R9EF08"/>
<evidence type="ECO:0000313" key="9">
    <source>
        <dbReference type="EMBL" id="TLQ48885.1"/>
    </source>
</evidence>
<proteinExistence type="inferred from homology"/>
<dbReference type="SUPFAM" id="SSF50249">
    <property type="entry name" value="Nucleic acid-binding proteins"/>
    <property type="match status" value="1"/>
</dbReference>
<dbReference type="GO" id="GO:0006302">
    <property type="term" value="P:double-strand break repair"/>
    <property type="evidence" value="ECO:0007669"/>
    <property type="project" value="TreeGrafter"/>
</dbReference>
<organism evidence="9 10">
    <name type="scientific">Ruoffia tabacinasalis</name>
    <dbReference type="NCBI Taxonomy" id="87458"/>
    <lineage>
        <taxon>Bacteria</taxon>
        <taxon>Bacillati</taxon>
        <taxon>Bacillota</taxon>
        <taxon>Bacilli</taxon>
        <taxon>Lactobacillales</taxon>
        <taxon>Aerococcaceae</taxon>
        <taxon>Ruoffia</taxon>
    </lineage>
</organism>
<feature type="domain" description="DNA replication/recombination mediator RecO N-terminal" evidence="8">
    <location>
        <begin position="1"/>
        <end position="77"/>
    </location>
</feature>
<evidence type="ECO:0000256" key="6">
    <source>
        <dbReference type="ARBA" id="ARBA00033409"/>
    </source>
</evidence>
<keyword evidence="4 7" id="KW-0233">DNA recombination</keyword>
<dbReference type="GO" id="GO:0043590">
    <property type="term" value="C:bacterial nucleoid"/>
    <property type="evidence" value="ECO:0007669"/>
    <property type="project" value="TreeGrafter"/>
</dbReference>
<comment type="caution">
    <text evidence="9">The sequence shown here is derived from an EMBL/GenBank/DDBJ whole genome shotgun (WGS) entry which is preliminary data.</text>
</comment>
<evidence type="ECO:0000256" key="4">
    <source>
        <dbReference type="ARBA" id="ARBA00023172"/>
    </source>
</evidence>
<dbReference type="InterPro" id="IPR022572">
    <property type="entry name" value="DNA_rep/recomb_RecO_N"/>
</dbReference>
<dbReference type="HAMAP" id="MF_00201">
    <property type="entry name" value="RecO"/>
    <property type="match status" value="1"/>
</dbReference>
<dbReference type="Pfam" id="PF11967">
    <property type="entry name" value="RecO_N"/>
    <property type="match status" value="1"/>
</dbReference>
<dbReference type="Gene3D" id="2.40.50.140">
    <property type="entry name" value="Nucleic acid-binding proteins"/>
    <property type="match status" value="1"/>
</dbReference>
<sequence length="262" mass="30641">MNERFEGIVLFQRKHREHDALVKIFTEDYGTKMFFVRGLQKPNHRLTSQLIPLTVNHYIGNINEEGLSFLKEANTIEIHRKIQTDYMKQAYSSYVTQLVDAAINDNTPDQALYEMLKKALELMNSDVSYEAITISMEIKLLRYFGFDIHFDRCRICGTTVQPFDFSIKLQGVLCQKHFHEDPFRMHIAPKAMFIASRLDLASLHQINSIQVSQETIQELRRLMDEIYKEFVGINLKSKSYLNILDTLSASMQDIIRKRHKSD</sequence>
<dbReference type="GO" id="GO:0006310">
    <property type="term" value="P:DNA recombination"/>
    <property type="evidence" value="ECO:0007669"/>
    <property type="project" value="UniProtKB-UniRule"/>
</dbReference>
<dbReference type="OrthoDB" id="9797083at2"/>
<evidence type="ECO:0000313" key="10">
    <source>
        <dbReference type="Proteomes" id="UP000306420"/>
    </source>
</evidence>
<protein>
    <recommendedName>
        <fullName evidence="2 7">DNA repair protein RecO</fullName>
    </recommendedName>
    <alternativeName>
        <fullName evidence="6 7">Recombination protein O</fullName>
    </alternativeName>
</protein>
<dbReference type="InterPro" id="IPR003717">
    <property type="entry name" value="RecO"/>
</dbReference>
<dbReference type="NCBIfam" id="TIGR00613">
    <property type="entry name" value="reco"/>
    <property type="match status" value="1"/>
</dbReference>
<dbReference type="InterPro" id="IPR037278">
    <property type="entry name" value="ARFGAP/RecO"/>
</dbReference>
<comment type="similarity">
    <text evidence="1 7">Belongs to the RecO family.</text>
</comment>